<dbReference type="PANTHER" id="PTHR43791:SF23">
    <property type="entry name" value="MAJOR FACILITATOR SUPERFAMILY (MFS) PROFILE DOMAIN-CONTAINING PROTEIN"/>
    <property type="match status" value="1"/>
</dbReference>
<evidence type="ECO:0000256" key="6">
    <source>
        <dbReference type="SAM" id="MobiDB-lite"/>
    </source>
</evidence>
<evidence type="ECO:0000256" key="3">
    <source>
        <dbReference type="ARBA" id="ARBA00022692"/>
    </source>
</evidence>
<comment type="caution">
    <text evidence="8">The sequence shown here is derived from an EMBL/GenBank/DDBJ whole genome shotgun (WGS) entry which is preliminary data.</text>
</comment>
<dbReference type="RefSeq" id="XP_066661690.1">
    <property type="nucleotide sequence ID" value="XM_066819502.1"/>
</dbReference>
<feature type="region of interest" description="Disordered" evidence="6">
    <location>
        <begin position="1"/>
        <end position="22"/>
    </location>
</feature>
<dbReference type="EMBL" id="JAQQWN010000010">
    <property type="protein sequence ID" value="KAK8063091.1"/>
    <property type="molecule type" value="Genomic_DNA"/>
</dbReference>
<feature type="compositionally biased region" description="Basic and acidic residues" evidence="6">
    <location>
        <begin position="12"/>
        <end position="22"/>
    </location>
</feature>
<dbReference type="Proteomes" id="UP001433268">
    <property type="component" value="Unassembled WGS sequence"/>
</dbReference>
<reference evidence="8 9" key="1">
    <citation type="submission" date="2023-01" db="EMBL/GenBank/DDBJ databases">
        <title>Analysis of 21 Apiospora genomes using comparative genomics revels a genus with tremendous synthesis potential of carbohydrate active enzymes and secondary metabolites.</title>
        <authorList>
            <person name="Sorensen T."/>
        </authorList>
    </citation>
    <scope>NUCLEOTIDE SEQUENCE [LARGE SCALE GENOMIC DNA]</scope>
    <source>
        <strain evidence="8 9">CBS 114990</strain>
    </source>
</reference>
<dbReference type="SUPFAM" id="SSF103473">
    <property type="entry name" value="MFS general substrate transporter"/>
    <property type="match status" value="1"/>
</dbReference>
<dbReference type="InterPro" id="IPR036259">
    <property type="entry name" value="MFS_trans_sf"/>
</dbReference>
<evidence type="ECO:0000313" key="9">
    <source>
        <dbReference type="Proteomes" id="UP001433268"/>
    </source>
</evidence>
<keyword evidence="4 7" id="KW-1133">Transmembrane helix</keyword>
<keyword evidence="5 7" id="KW-0472">Membrane</keyword>
<evidence type="ECO:0000256" key="2">
    <source>
        <dbReference type="ARBA" id="ARBA00022448"/>
    </source>
</evidence>
<keyword evidence="2" id="KW-0813">Transport</keyword>
<gene>
    <name evidence="8" type="ORF">PG997_015188</name>
</gene>
<protein>
    <submittedName>
        <fullName evidence="8">Tartrate transporter</fullName>
    </submittedName>
</protein>
<evidence type="ECO:0000313" key="8">
    <source>
        <dbReference type="EMBL" id="KAK8063091.1"/>
    </source>
</evidence>
<proteinExistence type="predicted"/>
<sequence>MQGRASITADDDVSKPDTKHVDEACSKPVGVHTVATPESLRGMAEDELKKLEKKMVRKVDFVILPIMTVLYILNYVDRSALAASKVYGITKDLNMSEHDFATAISILFVGYIPFQIPSNLIITKVSRPGLCKLGGP</sequence>
<dbReference type="PANTHER" id="PTHR43791">
    <property type="entry name" value="PERMEASE-RELATED"/>
    <property type="match status" value="1"/>
</dbReference>
<comment type="subcellular location">
    <subcellularLocation>
        <location evidence="1">Membrane</location>
        <topology evidence="1">Multi-pass membrane protein</topology>
    </subcellularLocation>
</comment>
<evidence type="ECO:0000256" key="1">
    <source>
        <dbReference type="ARBA" id="ARBA00004141"/>
    </source>
</evidence>
<dbReference type="Gene3D" id="1.20.1250.20">
    <property type="entry name" value="MFS general substrate transporter like domains"/>
    <property type="match status" value="1"/>
</dbReference>
<name>A0ABR1UVX3_9PEZI</name>
<evidence type="ECO:0000256" key="7">
    <source>
        <dbReference type="SAM" id="Phobius"/>
    </source>
</evidence>
<evidence type="ECO:0000256" key="5">
    <source>
        <dbReference type="ARBA" id="ARBA00023136"/>
    </source>
</evidence>
<feature type="transmembrane region" description="Helical" evidence="7">
    <location>
        <begin position="100"/>
        <end position="122"/>
    </location>
</feature>
<accession>A0ABR1UVX3</accession>
<dbReference type="GeneID" id="92052562"/>
<feature type="transmembrane region" description="Helical" evidence="7">
    <location>
        <begin position="59"/>
        <end position="76"/>
    </location>
</feature>
<evidence type="ECO:0000256" key="4">
    <source>
        <dbReference type="ARBA" id="ARBA00022989"/>
    </source>
</evidence>
<keyword evidence="9" id="KW-1185">Reference proteome</keyword>
<organism evidence="8 9">
    <name type="scientific">Apiospora hydei</name>
    <dbReference type="NCBI Taxonomy" id="1337664"/>
    <lineage>
        <taxon>Eukaryota</taxon>
        <taxon>Fungi</taxon>
        <taxon>Dikarya</taxon>
        <taxon>Ascomycota</taxon>
        <taxon>Pezizomycotina</taxon>
        <taxon>Sordariomycetes</taxon>
        <taxon>Xylariomycetidae</taxon>
        <taxon>Amphisphaeriales</taxon>
        <taxon>Apiosporaceae</taxon>
        <taxon>Apiospora</taxon>
    </lineage>
</organism>
<keyword evidence="3 7" id="KW-0812">Transmembrane</keyword>